<dbReference type="Pfam" id="PF01865">
    <property type="entry name" value="PhoU_div"/>
    <property type="match status" value="1"/>
</dbReference>
<dbReference type="InterPro" id="IPR018445">
    <property type="entry name" value="Put_Phosphate_transp_reg"/>
</dbReference>
<evidence type="ECO:0008006" key="3">
    <source>
        <dbReference type="Google" id="ProtNLM"/>
    </source>
</evidence>
<proteinExistence type="inferred from homology"/>
<accession>X0SBA9</accession>
<gene>
    <name evidence="2" type="ORF">S01H1_08687</name>
</gene>
<sequence length="210" mass="24932">MNKIKEQIITMLIEHSRVIYSVISDMSVFYSLWAENYEKNKESLEKKKNKMILSEEDGDQIKIRVIQEYSEVGAQGLGDYIALILRMDNVINSPLEFVDILTYMDYKIDDEMKKRYNKFINTIIKMADVLKTTVKNLRDNRKVVFDNTTTIHKIENDIDFIFRDFLNYLYDNKDLDIRVLFKIRDSLIVLEQLADRVHDIADLIRILLYA</sequence>
<reference evidence="2" key="1">
    <citation type="journal article" date="2014" name="Front. Microbiol.">
        <title>High frequency of phylogenetically diverse reductive dehalogenase-homologous genes in deep subseafloor sedimentary metagenomes.</title>
        <authorList>
            <person name="Kawai M."/>
            <person name="Futagami T."/>
            <person name="Toyoda A."/>
            <person name="Takaki Y."/>
            <person name="Nishi S."/>
            <person name="Hori S."/>
            <person name="Arai W."/>
            <person name="Tsubouchi T."/>
            <person name="Morono Y."/>
            <person name="Uchiyama I."/>
            <person name="Ito T."/>
            <person name="Fujiyama A."/>
            <person name="Inagaki F."/>
            <person name="Takami H."/>
        </authorList>
    </citation>
    <scope>NUCLEOTIDE SEQUENCE</scope>
    <source>
        <strain evidence="2">Expedition CK06-06</strain>
    </source>
</reference>
<dbReference type="InterPro" id="IPR038078">
    <property type="entry name" value="PhoU-like_sf"/>
</dbReference>
<comment type="similarity">
    <text evidence="1">Belongs to the UPF0111 family.</text>
</comment>
<dbReference type="Gene3D" id="1.20.58.220">
    <property type="entry name" value="Phosphate transport system protein phou homolog 2, domain 2"/>
    <property type="match status" value="1"/>
</dbReference>
<evidence type="ECO:0000256" key="1">
    <source>
        <dbReference type="ARBA" id="ARBA00008591"/>
    </source>
</evidence>
<organism evidence="2">
    <name type="scientific">marine sediment metagenome</name>
    <dbReference type="NCBI Taxonomy" id="412755"/>
    <lineage>
        <taxon>unclassified sequences</taxon>
        <taxon>metagenomes</taxon>
        <taxon>ecological metagenomes</taxon>
    </lineage>
</organism>
<dbReference type="EMBL" id="BARS01004446">
    <property type="protein sequence ID" value="GAF78343.1"/>
    <property type="molecule type" value="Genomic_DNA"/>
</dbReference>
<comment type="caution">
    <text evidence="2">The sequence shown here is derived from an EMBL/GenBank/DDBJ whole genome shotgun (WGS) entry which is preliminary data.</text>
</comment>
<evidence type="ECO:0000313" key="2">
    <source>
        <dbReference type="EMBL" id="GAF78343.1"/>
    </source>
</evidence>
<protein>
    <recommendedName>
        <fullName evidence="3">PhoU domain-containing protein</fullName>
    </recommendedName>
</protein>
<name>X0SBA9_9ZZZZ</name>
<dbReference type="AlphaFoldDB" id="X0SBA9"/>